<keyword evidence="1 2" id="KW-0175">Coiled coil</keyword>
<dbReference type="InterPro" id="IPR043597">
    <property type="entry name" value="TPH_dom"/>
</dbReference>
<proteinExistence type="predicted"/>
<evidence type="ECO:0000313" key="4">
    <source>
        <dbReference type="EMBL" id="CAG5089432.1"/>
    </source>
</evidence>
<sequence length="372" mass="45029">MSNLNKNYLQKKFNDNIYKESITTLTNSSDEIIKLERQFRNAYMLKSLEAQMAEKEANKIAQSVQDKLQIDLIAYENRKAIENDLKKASQIKKDRRECVEYLRKQILLRKEMALAEEERLKEERRKLEEADEEVERMEEVQKREKREFLARKFKYEKQIGDEIREILSVKKQEEEAEALKRDRIYQENLNSRVKKWKQGRIVDKSQELKREEIICELMAEDIKRELIVKEYEDLLLKREKKAKLSKDLKAQVLLNVQLEDQAIKRETLLAEQVIKRVMEEDYLARLTDQARKRKQRQYKEDLEKFIEDARRIRREIVIRVQEEFESAVRVQRELRERKIEDHRRRLIDRHAINVAAYLRNGILGGEIKEYMN</sequence>
<name>A0A8J2HF36_COTCN</name>
<evidence type="ECO:0000256" key="1">
    <source>
        <dbReference type="ARBA" id="ARBA00023054"/>
    </source>
</evidence>
<organism evidence="4 5">
    <name type="scientific">Cotesia congregata</name>
    <name type="common">Parasitoid wasp</name>
    <name type="synonym">Apanteles congregatus</name>
    <dbReference type="NCBI Taxonomy" id="51543"/>
    <lineage>
        <taxon>Eukaryota</taxon>
        <taxon>Metazoa</taxon>
        <taxon>Ecdysozoa</taxon>
        <taxon>Arthropoda</taxon>
        <taxon>Hexapoda</taxon>
        <taxon>Insecta</taxon>
        <taxon>Pterygota</taxon>
        <taxon>Neoptera</taxon>
        <taxon>Endopterygota</taxon>
        <taxon>Hymenoptera</taxon>
        <taxon>Apocrita</taxon>
        <taxon>Ichneumonoidea</taxon>
        <taxon>Braconidae</taxon>
        <taxon>Microgastrinae</taxon>
        <taxon>Cotesia</taxon>
    </lineage>
</organism>
<keyword evidence="5" id="KW-1185">Reference proteome</keyword>
<feature type="coiled-coil region" evidence="2">
    <location>
        <begin position="103"/>
        <end position="189"/>
    </location>
</feature>
<dbReference type="EMBL" id="CAJNRD030001119">
    <property type="protein sequence ID" value="CAG5089432.1"/>
    <property type="molecule type" value="Genomic_DNA"/>
</dbReference>
<evidence type="ECO:0000313" key="5">
    <source>
        <dbReference type="Proteomes" id="UP000786811"/>
    </source>
</evidence>
<dbReference type="OrthoDB" id="197839at2759"/>
<evidence type="ECO:0000256" key="2">
    <source>
        <dbReference type="SAM" id="Coils"/>
    </source>
</evidence>
<feature type="domain" description="Trichohyalin-plectin-homology" evidence="3">
    <location>
        <begin position="206"/>
        <end position="359"/>
    </location>
</feature>
<dbReference type="AlphaFoldDB" id="A0A8J2HF36"/>
<protein>
    <recommendedName>
        <fullName evidence="3">Trichohyalin-plectin-homology domain-containing protein</fullName>
    </recommendedName>
</protein>
<accession>A0A8J2HF36</accession>
<comment type="caution">
    <text evidence="4">The sequence shown here is derived from an EMBL/GenBank/DDBJ whole genome shotgun (WGS) entry which is preliminary data.</text>
</comment>
<gene>
    <name evidence="4" type="ORF">HICCMSTLAB_LOCUS5234</name>
</gene>
<evidence type="ECO:0000259" key="3">
    <source>
        <dbReference type="Pfam" id="PF13868"/>
    </source>
</evidence>
<dbReference type="Proteomes" id="UP000786811">
    <property type="component" value="Unassembled WGS sequence"/>
</dbReference>
<reference evidence="4" key="1">
    <citation type="submission" date="2021-04" db="EMBL/GenBank/DDBJ databases">
        <authorList>
            <person name="Chebbi M.A.C M."/>
        </authorList>
    </citation>
    <scope>NUCLEOTIDE SEQUENCE</scope>
</reference>
<dbReference type="Pfam" id="PF13868">
    <property type="entry name" value="TPH"/>
    <property type="match status" value="1"/>
</dbReference>